<feature type="signal peptide" evidence="1">
    <location>
        <begin position="1"/>
        <end position="16"/>
    </location>
</feature>
<dbReference type="AlphaFoldDB" id="Q6XR68"/>
<evidence type="ECO:0000259" key="2">
    <source>
        <dbReference type="Pfam" id="PF18997"/>
    </source>
</evidence>
<gene>
    <name evidence="3" type="primary">GP50</name>
</gene>
<dbReference type="EMBL" id="AY212946">
    <property type="protein sequence ID" value="AAP49288.1"/>
    <property type="molecule type" value="mRNA"/>
</dbReference>
<feature type="chain" id="PRO_5004283008" evidence="1">
    <location>
        <begin position="17"/>
        <end position="298"/>
    </location>
</feature>
<evidence type="ECO:0000256" key="1">
    <source>
        <dbReference type="SAM" id="SignalP"/>
    </source>
</evidence>
<name>Q6XR68_TAESO</name>
<evidence type="ECO:0000313" key="3">
    <source>
        <dbReference type="EMBL" id="AAP49288.1"/>
    </source>
</evidence>
<proteinExistence type="evidence at transcript level"/>
<keyword evidence="1" id="KW-0732">Signal</keyword>
<dbReference type="InterPro" id="IPR043785">
    <property type="entry name" value="DUF5727"/>
</dbReference>
<reference evidence="3" key="1">
    <citation type="journal article" date="2004" name="Mol. Biochem. Parasitol.">
        <title>Characterization and cloning of GP50, a Taenia solium antigen diagnostic for cysticercosis.</title>
        <authorList>
            <person name="Hancock K."/>
            <person name="Pattabhi S."/>
            <person name="Greene R.M."/>
            <person name="Yushak M.L."/>
            <person name="Williams F."/>
            <person name="Khan A."/>
            <person name="Priest J.W."/>
            <person name="Levine M.Z."/>
            <person name="Tsang V.C."/>
        </authorList>
    </citation>
    <scope>NUCLEOTIDE SEQUENCE</scope>
</reference>
<protein>
    <submittedName>
        <fullName evidence="3">Diagnostic antigen GP50c</fullName>
    </submittedName>
</protein>
<accession>Q6XR68</accession>
<sequence length="298" mass="32847">MLALTAVLIFVVSTSSENAPKMWGSRVIGKPSGPSDTMSYEYNDNYRTVLINDSVLGTMSIKRNQCMLWETKPWGEPCNIFPGYVNITLNNVTAQKIMEMDEITARPRVASTTFFVPHCNFTKPAPGEVDVWTSFPLSRFVKDTPWFRVDFAVGGANYDSTATFDINATSLCFWRGTKLLHKGAEFCTDMVKDESADLRVFRGVFPRKTNISRESFAFAGLKTALTVSIDYSQSGISPEVADCKQYAKVKDLSTLVATMPAYATKTSTGNNSKTTSSGPASMHTCRAIIALLLIPMVL</sequence>
<dbReference type="Pfam" id="PF18997">
    <property type="entry name" value="DUF5727"/>
    <property type="match status" value="1"/>
</dbReference>
<feature type="domain" description="DUF5727" evidence="2">
    <location>
        <begin position="58"/>
        <end position="246"/>
    </location>
</feature>
<organism evidence="3">
    <name type="scientific">Taenia solium</name>
    <name type="common">Pork tapeworm</name>
    <dbReference type="NCBI Taxonomy" id="6204"/>
    <lineage>
        <taxon>Eukaryota</taxon>
        <taxon>Metazoa</taxon>
        <taxon>Spiralia</taxon>
        <taxon>Lophotrochozoa</taxon>
        <taxon>Platyhelminthes</taxon>
        <taxon>Cestoda</taxon>
        <taxon>Eucestoda</taxon>
        <taxon>Cyclophyllidea</taxon>
        <taxon>Taeniidae</taxon>
        <taxon>Taenia</taxon>
    </lineage>
</organism>